<keyword evidence="3" id="KW-1185">Reference proteome</keyword>
<reference evidence="2 3" key="1">
    <citation type="journal article" date="2007" name="PLoS Pathog.">
        <title>Genome sequence of Babesia bovis and comparative analysis of apicomplexan hemoprotozoa.</title>
        <authorList>
            <person name="Brayton K.A."/>
            <person name="Lau A.O.T."/>
            <person name="Herndon D.R."/>
            <person name="Hannick L."/>
            <person name="Kappmeyer L.S."/>
            <person name="Berens S.J."/>
            <person name="Bidwell S.L."/>
            <person name="Brown W.C."/>
            <person name="Crabtree J."/>
            <person name="Fadrosh D."/>
            <person name="Feldblum T."/>
            <person name="Forberger H.A."/>
            <person name="Haas B.J."/>
            <person name="Howell J.M."/>
            <person name="Khouri H."/>
            <person name="Koo H."/>
            <person name="Mann D.J."/>
            <person name="Norimine J."/>
            <person name="Paulsen I.T."/>
            <person name="Radune D."/>
            <person name="Ren Q."/>
            <person name="Smith R.K. Jr."/>
            <person name="Suarez C.E."/>
            <person name="White O."/>
            <person name="Wortman J.R."/>
            <person name="Knowles D.P. Jr."/>
            <person name="McElwain T.F."/>
            <person name="Nene V.M."/>
        </authorList>
    </citation>
    <scope>NUCLEOTIDE SEQUENCE [LARGE SCALE GENOMIC DNA]</scope>
    <source>
        <strain evidence="2">T2Bo</strain>
    </source>
</reference>
<feature type="region of interest" description="Disordered" evidence="1">
    <location>
        <begin position="1"/>
        <end position="36"/>
    </location>
</feature>
<feature type="region of interest" description="Disordered" evidence="1">
    <location>
        <begin position="117"/>
        <end position="164"/>
    </location>
</feature>
<name>A7ATR1_BABBO</name>
<comment type="caution">
    <text evidence="2">The sequence shown here is derived from an EMBL/GenBank/DDBJ whole genome shotgun (WGS) entry which is preliminary data.</text>
</comment>
<organism evidence="2 3">
    <name type="scientific">Babesia bovis</name>
    <dbReference type="NCBI Taxonomy" id="5865"/>
    <lineage>
        <taxon>Eukaryota</taxon>
        <taxon>Sar</taxon>
        <taxon>Alveolata</taxon>
        <taxon>Apicomplexa</taxon>
        <taxon>Aconoidasida</taxon>
        <taxon>Piroplasmida</taxon>
        <taxon>Babesiidae</taxon>
        <taxon>Babesia</taxon>
    </lineage>
</organism>
<proteinExistence type="predicted"/>
<evidence type="ECO:0000256" key="1">
    <source>
        <dbReference type="SAM" id="MobiDB-lite"/>
    </source>
</evidence>
<feature type="compositionally biased region" description="Polar residues" evidence="1">
    <location>
        <begin position="117"/>
        <end position="130"/>
    </location>
</feature>
<accession>A7ATR1</accession>
<dbReference type="InParanoid" id="A7ATR1"/>
<reference evidence="3" key="2">
    <citation type="journal article" date="2020" name="Data Brief">
        <title>Transcriptome dataset of Babesia bovis life stages within vertebrate and invertebrate hosts.</title>
        <authorList>
            <person name="Ueti M.W."/>
            <person name="Johnson W.C."/>
            <person name="Kappmeyer L.S."/>
            <person name="Herndon D.R."/>
            <person name="Mousel M.R."/>
            <person name="Reif K.E."/>
            <person name="Taus N.S."/>
            <person name="Ifeonu O.O."/>
            <person name="Silva J.C."/>
            <person name="Suarez C.E."/>
            <person name="Brayton K.A."/>
        </authorList>
    </citation>
    <scope>NUCLEOTIDE SEQUENCE [LARGE SCALE GENOMIC DNA]</scope>
</reference>
<feature type="compositionally biased region" description="Acidic residues" evidence="1">
    <location>
        <begin position="20"/>
        <end position="30"/>
    </location>
</feature>
<evidence type="ECO:0000313" key="3">
    <source>
        <dbReference type="Proteomes" id="UP000002173"/>
    </source>
</evidence>
<gene>
    <name evidence="2" type="ORF">BBOV_II003670</name>
</gene>
<dbReference type="eggNOG" id="ENOG502RSXX">
    <property type="taxonomic scope" value="Eukaryota"/>
</dbReference>
<dbReference type="Proteomes" id="UP000002173">
    <property type="component" value="Unassembled WGS sequence"/>
</dbReference>
<feature type="compositionally biased region" description="Polar residues" evidence="1">
    <location>
        <begin position="151"/>
        <end position="164"/>
    </location>
</feature>
<dbReference type="OMA" id="FICECAG"/>
<dbReference type="GeneID" id="5478119"/>
<protein>
    <recommendedName>
        <fullName evidence="4">SCD domain-containing protein</fullName>
    </recommendedName>
</protein>
<dbReference type="KEGG" id="bbo:BBOV_II003670"/>
<evidence type="ECO:0008006" key="4">
    <source>
        <dbReference type="Google" id="ProtNLM"/>
    </source>
</evidence>
<dbReference type="RefSeq" id="XP_001609890.1">
    <property type="nucleotide sequence ID" value="XM_001609840.1"/>
</dbReference>
<reference evidence="3" key="3">
    <citation type="journal article" date="2021" name="Int. J. Parasitol.">
        <title>Comparative analysis of gene expression between Babesia bovis blood stages and kinetes allowed by improved genome annotation.</title>
        <authorList>
            <person name="Ueti M.W."/>
            <person name="Johnson W.C."/>
            <person name="Kappmeyer L.S."/>
            <person name="Herndon D.R."/>
            <person name="Mousel M.R."/>
            <person name="Reif K.E."/>
            <person name="Taus N.S."/>
            <person name="Ifeonu O.O."/>
            <person name="Silva J.C."/>
            <person name="Suarez C.E."/>
            <person name="Brayton K.A."/>
        </authorList>
    </citation>
    <scope>NUCLEOTIDE SEQUENCE [LARGE SCALE GENOMIC DNA]</scope>
</reference>
<dbReference type="STRING" id="5865.A7ATR1"/>
<dbReference type="VEuPathDB" id="PiroplasmaDB:BBOV_II003670"/>
<evidence type="ECO:0000313" key="2">
    <source>
        <dbReference type="EMBL" id="EDO06322.1"/>
    </source>
</evidence>
<sequence>MKSNVQSLKGDCDIVSSPSDSDDSNDEDYSDVPVSRKVKPRPFVERRVKEDHSSSHITSRLFEIVIMHRHAKLSTCLQRIWLTISSAQRYTGIADILSFICECAGFKHSSISPESLLSKNGTEPSISSSRLPLPEEGNAESRSPLDLYSDPDTNQVPGESSRTDTTNILDMLTDFNWDTFRLMLADLPRNATFAELQHCCLDKDVPYYDLNTLVGLPNSTSSNGIPNKFQSLCLSRVRHLAMSLEVHGGWTIGFGRNNAAYVRFKEFFYQLVLDSDESVIGDLIYLCQWILALSLIGFRVIRQYAHIAAMELVNGLLVKLNTLCTNERVLKRQLQVEIEMDQRSHERKYGSCNPSVVPSKSSLEIYKKLVLAQRAQILVSSFIQAIYGVHITSKQWDVLVDIRIASAFGLCSHLLLCPRIFAREPYISFVYSQLPRCDPDTRLMLLQYLLLAGHNISEEQLGILIGVHNISMRDGCYQVCEYIELLLLGDIHCGHGQSVVSGHKHDSQLQALLNTLSRGPCAPLAVLVASLYIPALPIHNFCIPLRVSAGSLRSRYRNILFTKVQGTEKAIKINDPESKDPGIFSKCMAQLISYTKSIPNRNAFGSNLVVSLWNHNTVFSRVSNVLDYICAAGDVSVNSVTLDEGIQEMLLNIARSSLEHVLSLDNGPEDVRMDAVGSVINHGEALLKLFKASVQHVTIVLQMIESASGMAQSCGIPVPGIFIGAIKDMILHIVFKVQDDTAVDAIRYGVRSLYNLGFIAETKAHVSSLYDLLSERSCRLSESCVTTLHCILILLHYLPLELESALSLISVVRCQLECPLGSDRLLWCGIGYVLFEAALYKSLRSGNKTLDDAYIALRNSLLTALASLVGPSSTDYINVVAFTSMATLIQVSALVVNTGPLPGGIATAMYDVIHAFLVKLNKSSSRGPLNSLPKKGITVSDVFVNGMTDKQYTISPVDALYCLGGLFTKVLSRDLYCSGVSILLSLQLVSSHELLSDMGTTFIRFVSQFDRCISIYILLATMIGLYESDSRYMIPRFSTNFTQALDGMVDPQKLDVDLFCYMAVRYSLHSPGNWDFLLESSKVAKELKGRQKSVTTVFKKSMVDIISKVELEPDLRDRLKHFFSAVDLPDKIISTRSVMSDAEHITSTIDNSLGIVRSLQGNIDFNAVGGLVHVKRATGPSVKRKHVESVTPKYHDSSVTYPDNSPVVVRTFTNSLVNVTLASIGMKRNDRLSVSEVPLSSVDLDIDLNSTGSGSGMISIGSLSPTVSSATPVISSGRPSISI</sequence>
<dbReference type="EMBL" id="AAXT01000003">
    <property type="protein sequence ID" value="EDO06322.1"/>
    <property type="molecule type" value="Genomic_DNA"/>
</dbReference>